<feature type="transmembrane region" description="Helical" evidence="1">
    <location>
        <begin position="163"/>
        <end position="183"/>
    </location>
</feature>
<dbReference type="OrthoDB" id="6819390at2759"/>
<protein>
    <submittedName>
        <fullName evidence="3">Uncharacterized protein</fullName>
    </submittedName>
</protein>
<keyword evidence="1" id="KW-0812">Transmembrane</keyword>
<reference evidence="3" key="1">
    <citation type="submission" date="2021-02" db="EMBL/GenBank/DDBJ databases">
        <authorList>
            <person name="Steward A R."/>
        </authorList>
    </citation>
    <scope>NUCLEOTIDE SEQUENCE</scope>
</reference>
<dbReference type="EMBL" id="CAJOBZ010000015">
    <property type="protein sequence ID" value="CAF4848130.1"/>
    <property type="molecule type" value="Genomic_DNA"/>
</dbReference>
<sequence length="305" mass="34524">MRAIVAIFFLATCTNGLRETKNTKLLRDVTNCVIQNGLSKCVVAFGVWKAERALEPDLNEFIWIDYVNHTDEELYSRLCDGTERLLRYRPLTMDLGDRYTLKMKSTGNNSLNFDVIENKDANNGRTSTKKMTKTFYQALPFLILPGIVMSAILPFFLPTLKMATMATVMLNNMALVGAVLMLLRNNAFNDRNYPKKVIYLNAGYGFGYDRPKYDPLANAPSENVDEVVAPNHVTEYSTEVTHDTKDYHLVGVDPSTGISYPFNADWLKNTQNSPSKVKNVQIIGEVPSITDWLKPNYKWPPASNR</sequence>
<name>A0A821RTG6_9NEOP</name>
<gene>
    <name evidence="3" type="ORF">PMACD_LOCUS6814</name>
</gene>
<feature type="chain" id="PRO_5032718786" evidence="2">
    <location>
        <begin position="17"/>
        <end position="305"/>
    </location>
</feature>
<keyword evidence="2" id="KW-0732">Signal</keyword>
<feature type="transmembrane region" description="Helical" evidence="1">
    <location>
        <begin position="135"/>
        <end position="157"/>
    </location>
</feature>
<keyword evidence="4" id="KW-1185">Reference proteome</keyword>
<evidence type="ECO:0000256" key="2">
    <source>
        <dbReference type="SAM" id="SignalP"/>
    </source>
</evidence>
<comment type="caution">
    <text evidence="3">The sequence shown here is derived from an EMBL/GenBank/DDBJ whole genome shotgun (WGS) entry which is preliminary data.</text>
</comment>
<proteinExistence type="predicted"/>
<evidence type="ECO:0000313" key="4">
    <source>
        <dbReference type="Proteomes" id="UP000663880"/>
    </source>
</evidence>
<keyword evidence="1" id="KW-0472">Membrane</keyword>
<feature type="signal peptide" evidence="2">
    <location>
        <begin position="1"/>
        <end position="16"/>
    </location>
</feature>
<organism evidence="3 4">
    <name type="scientific">Pieris macdunnoughi</name>
    <dbReference type="NCBI Taxonomy" id="345717"/>
    <lineage>
        <taxon>Eukaryota</taxon>
        <taxon>Metazoa</taxon>
        <taxon>Ecdysozoa</taxon>
        <taxon>Arthropoda</taxon>
        <taxon>Hexapoda</taxon>
        <taxon>Insecta</taxon>
        <taxon>Pterygota</taxon>
        <taxon>Neoptera</taxon>
        <taxon>Endopterygota</taxon>
        <taxon>Lepidoptera</taxon>
        <taxon>Glossata</taxon>
        <taxon>Ditrysia</taxon>
        <taxon>Papilionoidea</taxon>
        <taxon>Pieridae</taxon>
        <taxon>Pierinae</taxon>
        <taxon>Pieris</taxon>
    </lineage>
</organism>
<keyword evidence="1" id="KW-1133">Transmembrane helix</keyword>
<evidence type="ECO:0000256" key="1">
    <source>
        <dbReference type="SAM" id="Phobius"/>
    </source>
</evidence>
<dbReference type="AlphaFoldDB" id="A0A821RTG6"/>
<evidence type="ECO:0000313" key="3">
    <source>
        <dbReference type="EMBL" id="CAF4848130.1"/>
    </source>
</evidence>
<accession>A0A821RTG6</accession>
<dbReference type="Proteomes" id="UP000663880">
    <property type="component" value="Unassembled WGS sequence"/>
</dbReference>